<reference evidence="7" key="1">
    <citation type="submission" date="2020-10" db="EMBL/GenBank/DDBJ databases">
        <authorList>
            <person name="Gilroy R."/>
        </authorList>
    </citation>
    <scope>NUCLEOTIDE SEQUENCE</scope>
    <source>
        <strain evidence="7">CHK160-1198</strain>
    </source>
</reference>
<dbReference type="AlphaFoldDB" id="A0A9D1MR82"/>
<dbReference type="GO" id="GO:0009252">
    <property type="term" value="P:peptidoglycan biosynthetic process"/>
    <property type="evidence" value="ECO:0007669"/>
    <property type="project" value="UniProtKB-UniRule"/>
</dbReference>
<reference evidence="7" key="2">
    <citation type="journal article" date="2021" name="PeerJ">
        <title>Extensive microbial diversity within the chicken gut microbiome revealed by metagenomics and culture.</title>
        <authorList>
            <person name="Gilroy R."/>
            <person name="Ravi A."/>
            <person name="Getino M."/>
            <person name="Pursley I."/>
            <person name="Horton D.L."/>
            <person name="Alikhan N.F."/>
            <person name="Baker D."/>
            <person name="Gharbi K."/>
            <person name="Hall N."/>
            <person name="Watson M."/>
            <person name="Adriaenssens E.M."/>
            <person name="Foster-Nyarko E."/>
            <person name="Jarju S."/>
            <person name="Secka A."/>
            <person name="Antonio M."/>
            <person name="Oren A."/>
            <person name="Chaudhuri R.R."/>
            <person name="La Ragione R."/>
            <person name="Hildebrand F."/>
            <person name="Pallen M.J."/>
        </authorList>
    </citation>
    <scope>NUCLEOTIDE SEQUENCE</scope>
    <source>
        <strain evidence="7">CHK160-1198</strain>
    </source>
</reference>
<dbReference type="GO" id="GO:0032153">
    <property type="term" value="C:cell division site"/>
    <property type="evidence" value="ECO:0007669"/>
    <property type="project" value="TreeGrafter"/>
</dbReference>
<evidence type="ECO:0000256" key="4">
    <source>
        <dbReference type="ARBA" id="ARBA00022989"/>
    </source>
</evidence>
<dbReference type="PANTHER" id="PTHR30474:SF1">
    <property type="entry name" value="PEPTIDOGLYCAN GLYCOSYLTRANSFERASE MRDB"/>
    <property type="match status" value="1"/>
</dbReference>
<feature type="transmembrane region" description="Helical" evidence="6">
    <location>
        <begin position="304"/>
        <end position="326"/>
    </location>
</feature>
<keyword evidence="3 6" id="KW-0133">Cell shape</keyword>
<comment type="function">
    <text evidence="6">Peptidoglycan polymerase that is essential for cell wall elongation.</text>
</comment>
<protein>
    <recommendedName>
        <fullName evidence="6">Peptidoglycan glycosyltransferase RodA</fullName>
        <shortName evidence="6">PGT</shortName>
        <ecNumber evidence="6">2.4.99.28</ecNumber>
    </recommendedName>
    <alternativeName>
        <fullName evidence="6">Cell elongation protein RodA</fullName>
    </alternativeName>
    <alternativeName>
        <fullName evidence="6">Cell wall polymerase</fullName>
    </alternativeName>
    <alternativeName>
        <fullName evidence="6">Peptidoglycan polymerase</fullName>
        <shortName evidence="6">PG polymerase</shortName>
    </alternativeName>
</protein>
<comment type="caution">
    <text evidence="7">The sequence shown here is derived from an EMBL/GenBank/DDBJ whole genome shotgun (WGS) entry which is preliminary data.</text>
</comment>
<dbReference type="GO" id="GO:0051301">
    <property type="term" value="P:cell division"/>
    <property type="evidence" value="ECO:0007669"/>
    <property type="project" value="InterPro"/>
</dbReference>
<keyword evidence="5 6" id="KW-0472">Membrane</keyword>
<feature type="transmembrane region" description="Helical" evidence="6">
    <location>
        <begin position="272"/>
        <end position="292"/>
    </location>
</feature>
<dbReference type="Proteomes" id="UP000824099">
    <property type="component" value="Unassembled WGS sequence"/>
</dbReference>
<keyword evidence="6" id="KW-1003">Cell membrane</keyword>
<dbReference type="InterPro" id="IPR011923">
    <property type="entry name" value="RodA/MrdB"/>
</dbReference>
<accession>A0A9D1MR82</accession>
<feature type="transmembrane region" description="Helical" evidence="6">
    <location>
        <begin position="185"/>
        <end position="203"/>
    </location>
</feature>
<dbReference type="HAMAP" id="MF_02079">
    <property type="entry name" value="PGT_RodA"/>
    <property type="match status" value="1"/>
</dbReference>
<dbReference type="Pfam" id="PF01098">
    <property type="entry name" value="FTSW_RODA_SPOVE"/>
    <property type="match status" value="1"/>
</dbReference>
<dbReference type="NCBIfam" id="TIGR02210">
    <property type="entry name" value="rodA_shape"/>
    <property type="match status" value="1"/>
</dbReference>
<comment type="similarity">
    <text evidence="6">Belongs to the SEDS family. MrdB/RodA subfamily.</text>
</comment>
<proteinExistence type="inferred from homology"/>
<organism evidence="7 8">
    <name type="scientific">Candidatus Avacidaminococcus intestinavium</name>
    <dbReference type="NCBI Taxonomy" id="2840684"/>
    <lineage>
        <taxon>Bacteria</taxon>
        <taxon>Bacillati</taxon>
        <taxon>Bacillota</taxon>
        <taxon>Negativicutes</taxon>
        <taxon>Acidaminococcales</taxon>
        <taxon>Acidaminococcaceae</taxon>
        <taxon>Acidaminococcaceae incertae sedis</taxon>
        <taxon>Candidatus Avacidaminococcus</taxon>
    </lineage>
</organism>
<dbReference type="EMBL" id="DVNI01000122">
    <property type="protein sequence ID" value="HIU64801.1"/>
    <property type="molecule type" value="Genomic_DNA"/>
</dbReference>
<keyword evidence="4 6" id="KW-1133">Transmembrane helix</keyword>
<keyword evidence="6" id="KW-0961">Cell wall biogenesis/degradation</keyword>
<keyword evidence="6" id="KW-0573">Peptidoglycan synthesis</keyword>
<keyword evidence="2 6" id="KW-0812">Transmembrane</keyword>
<dbReference type="GO" id="GO:0015648">
    <property type="term" value="F:lipid-linked peptidoglycan transporter activity"/>
    <property type="evidence" value="ECO:0007669"/>
    <property type="project" value="TreeGrafter"/>
</dbReference>
<gene>
    <name evidence="6 7" type="primary">rodA</name>
    <name evidence="7" type="ORF">IAB06_07200</name>
</gene>
<keyword evidence="6" id="KW-0808">Transferase</keyword>
<dbReference type="InterPro" id="IPR001182">
    <property type="entry name" value="FtsW/RodA"/>
</dbReference>
<evidence type="ECO:0000256" key="1">
    <source>
        <dbReference type="ARBA" id="ARBA00004141"/>
    </source>
</evidence>
<feature type="transmembrane region" description="Helical" evidence="6">
    <location>
        <begin position="161"/>
        <end position="178"/>
    </location>
</feature>
<evidence type="ECO:0000256" key="3">
    <source>
        <dbReference type="ARBA" id="ARBA00022960"/>
    </source>
</evidence>
<dbReference type="GO" id="GO:0071555">
    <property type="term" value="P:cell wall organization"/>
    <property type="evidence" value="ECO:0007669"/>
    <property type="project" value="UniProtKB-KW"/>
</dbReference>
<dbReference type="GO" id="GO:0008955">
    <property type="term" value="F:peptidoglycan glycosyltransferase activity"/>
    <property type="evidence" value="ECO:0007669"/>
    <property type="project" value="UniProtKB-UniRule"/>
</dbReference>
<evidence type="ECO:0000256" key="5">
    <source>
        <dbReference type="ARBA" id="ARBA00023136"/>
    </source>
</evidence>
<feature type="transmembrane region" description="Helical" evidence="6">
    <location>
        <begin position="109"/>
        <end position="129"/>
    </location>
</feature>
<dbReference type="GO" id="GO:0005886">
    <property type="term" value="C:plasma membrane"/>
    <property type="evidence" value="ECO:0007669"/>
    <property type="project" value="UniProtKB-SubCell"/>
</dbReference>
<sequence length="369" mass="41313">MEFTRILKRLDYILLLAVLLLVGIGIMLIGSATHVNVVADDRYWYVGRQMTFAALNLVFMFFCLRFDYRVLEDLSTKLYIFNLLMLVAVMVFGQTALGAQRWIQLGPISIQPSEFSKIIMIIALAAFLNKRLDHLESFWDWVPVFGYVFVPFILVMKQPDLGTSLVFLAILFGLMVLCGFKKKYFMRLIGVGVVSAPLLWTMLQEYQKMRLKVFLDPGLEPQGAGYHVIQSMIAIGSGELVGKGLFAGTQSQLNFLPENHTDFIFAVAGEEFGFIGTTFILLLYLLIIYRGINIAMDATDNFGTLLAVGIVSMFVFHVLVNVGMTAGIMPVTGVPLPFLSYGVSSLTTNMILTGLLLNIEVRQQKLSFM</sequence>
<comment type="pathway">
    <text evidence="6">Cell wall biogenesis; peptidoglycan biosynthesis.</text>
</comment>
<comment type="subcellular location">
    <subcellularLocation>
        <location evidence="6">Cell membrane</location>
        <topology evidence="6">Multi-pass membrane protein</topology>
    </subcellularLocation>
    <subcellularLocation>
        <location evidence="1">Membrane</location>
        <topology evidence="1">Multi-pass membrane protein</topology>
    </subcellularLocation>
</comment>
<keyword evidence="6" id="KW-0328">Glycosyltransferase</keyword>
<dbReference type="GO" id="GO:0008360">
    <property type="term" value="P:regulation of cell shape"/>
    <property type="evidence" value="ECO:0007669"/>
    <property type="project" value="UniProtKB-KW"/>
</dbReference>
<evidence type="ECO:0000313" key="7">
    <source>
        <dbReference type="EMBL" id="HIU64801.1"/>
    </source>
</evidence>
<dbReference type="PANTHER" id="PTHR30474">
    <property type="entry name" value="CELL CYCLE PROTEIN"/>
    <property type="match status" value="1"/>
</dbReference>
<dbReference type="EC" id="2.4.99.28" evidence="6"/>
<evidence type="ECO:0000313" key="8">
    <source>
        <dbReference type="Proteomes" id="UP000824099"/>
    </source>
</evidence>
<comment type="catalytic activity">
    <reaction evidence="6">
        <text>[GlcNAc-(1-&gt;4)-Mur2Ac(oyl-L-Ala-gamma-D-Glu-L-Lys-D-Ala-D-Ala)](n)-di-trans,octa-cis-undecaprenyl diphosphate + beta-D-GlcNAc-(1-&gt;4)-Mur2Ac(oyl-L-Ala-gamma-D-Glu-L-Lys-D-Ala-D-Ala)-di-trans,octa-cis-undecaprenyl diphosphate = [GlcNAc-(1-&gt;4)-Mur2Ac(oyl-L-Ala-gamma-D-Glu-L-Lys-D-Ala-D-Ala)](n+1)-di-trans,octa-cis-undecaprenyl diphosphate + di-trans,octa-cis-undecaprenyl diphosphate + H(+)</text>
        <dbReference type="Rhea" id="RHEA:23708"/>
        <dbReference type="Rhea" id="RHEA-COMP:9602"/>
        <dbReference type="Rhea" id="RHEA-COMP:9603"/>
        <dbReference type="ChEBI" id="CHEBI:15378"/>
        <dbReference type="ChEBI" id="CHEBI:58405"/>
        <dbReference type="ChEBI" id="CHEBI:60033"/>
        <dbReference type="ChEBI" id="CHEBI:78435"/>
        <dbReference type="EC" id="2.4.99.28"/>
    </reaction>
</comment>
<evidence type="ECO:0000256" key="2">
    <source>
        <dbReference type="ARBA" id="ARBA00022692"/>
    </source>
</evidence>
<feature type="transmembrane region" description="Helical" evidence="6">
    <location>
        <begin position="12"/>
        <end position="33"/>
    </location>
</feature>
<name>A0A9D1MR82_9FIRM</name>
<feature type="transmembrane region" description="Helical" evidence="6">
    <location>
        <begin position="78"/>
        <end position="97"/>
    </location>
</feature>
<feature type="transmembrane region" description="Helical" evidence="6">
    <location>
        <begin position="338"/>
        <end position="359"/>
    </location>
</feature>
<evidence type="ECO:0000256" key="6">
    <source>
        <dbReference type="HAMAP-Rule" id="MF_02079"/>
    </source>
</evidence>
<feature type="transmembrane region" description="Helical" evidence="6">
    <location>
        <begin position="45"/>
        <end position="66"/>
    </location>
</feature>
<feature type="transmembrane region" description="Helical" evidence="6">
    <location>
        <begin position="138"/>
        <end position="155"/>
    </location>
</feature>